<evidence type="ECO:0000313" key="1">
    <source>
        <dbReference type="EMBL" id="MBB5372468.1"/>
    </source>
</evidence>
<protein>
    <submittedName>
        <fullName evidence="1">Uncharacterized protein</fullName>
    </submittedName>
</protein>
<evidence type="ECO:0000313" key="2">
    <source>
        <dbReference type="Proteomes" id="UP000553706"/>
    </source>
</evidence>
<dbReference type="EMBL" id="JACHFJ010000002">
    <property type="protein sequence ID" value="MBB5372468.1"/>
    <property type="molecule type" value="Genomic_DNA"/>
</dbReference>
<name>A0A840V926_9PROT</name>
<comment type="caution">
    <text evidence="1">The sequence shown here is derived from an EMBL/GenBank/DDBJ whole genome shotgun (WGS) entry which is preliminary data.</text>
</comment>
<reference evidence="1 2" key="1">
    <citation type="submission" date="2020-08" db="EMBL/GenBank/DDBJ databases">
        <title>Genomic Encyclopedia of Type Strains, Phase IV (KMG-IV): sequencing the most valuable type-strain genomes for metagenomic binning, comparative biology and taxonomic classification.</title>
        <authorList>
            <person name="Goeker M."/>
        </authorList>
    </citation>
    <scope>NUCLEOTIDE SEQUENCE [LARGE SCALE GENOMIC DNA]</scope>
    <source>
        <strain evidence="1 2">DSM 27026</strain>
    </source>
</reference>
<keyword evidence="2" id="KW-1185">Reference proteome</keyword>
<proteinExistence type="predicted"/>
<accession>A0A840V926</accession>
<dbReference type="AlphaFoldDB" id="A0A840V926"/>
<dbReference type="Proteomes" id="UP000553706">
    <property type="component" value="Unassembled WGS sequence"/>
</dbReference>
<sequence length="196" mass="22381">MTFIPFEPRRFAINEAAISWISTFNLTHALTLTYPVPKTARGHVDRYDGKTGELVETIPAASLKRNSTPLWTSSSILRLRKNLRNLHAMVDGALFSKRFHTKPLSTRTSYFAFPSGIKIDSMLHVHMAWSVPEAKINAFESLFPDNKPVTCWNKLVQAGTHKLERIYDTYGWLQYCTKQSPFVLTILSPELIPEKK</sequence>
<gene>
    <name evidence="1" type="ORF">HNP71_000706</name>
</gene>
<organism evidence="1 2">
    <name type="scientific">Acidocella aromatica</name>
    <dbReference type="NCBI Taxonomy" id="1303579"/>
    <lineage>
        <taxon>Bacteria</taxon>
        <taxon>Pseudomonadati</taxon>
        <taxon>Pseudomonadota</taxon>
        <taxon>Alphaproteobacteria</taxon>
        <taxon>Acetobacterales</taxon>
        <taxon>Acidocellaceae</taxon>
        <taxon>Acidocella</taxon>
    </lineage>
</organism>